<dbReference type="InterPro" id="IPR017853">
    <property type="entry name" value="GH"/>
</dbReference>
<gene>
    <name evidence="9" type="primary">Chia</name>
    <name evidence="9" type="ORF">g.77885</name>
</gene>
<dbReference type="PROSITE" id="PS51910">
    <property type="entry name" value="GH18_2"/>
    <property type="match status" value="1"/>
</dbReference>
<dbReference type="GO" id="GO:0008061">
    <property type="term" value="F:chitin binding"/>
    <property type="evidence" value="ECO:0007669"/>
    <property type="project" value="InterPro"/>
</dbReference>
<keyword evidence="7" id="KW-1133">Transmembrane helix</keyword>
<dbReference type="GO" id="GO:0006032">
    <property type="term" value="P:chitin catabolic process"/>
    <property type="evidence" value="ECO:0007669"/>
    <property type="project" value="UniProtKB-ARBA"/>
</dbReference>
<organism evidence="9">
    <name type="scientific">Sipha flava</name>
    <name type="common">yellow sugarcane aphid</name>
    <dbReference type="NCBI Taxonomy" id="143950"/>
    <lineage>
        <taxon>Eukaryota</taxon>
        <taxon>Metazoa</taxon>
        <taxon>Ecdysozoa</taxon>
        <taxon>Arthropoda</taxon>
        <taxon>Hexapoda</taxon>
        <taxon>Insecta</taxon>
        <taxon>Pterygota</taxon>
        <taxon>Neoptera</taxon>
        <taxon>Paraneoptera</taxon>
        <taxon>Hemiptera</taxon>
        <taxon>Sternorrhyncha</taxon>
        <taxon>Aphidomorpha</taxon>
        <taxon>Aphidoidea</taxon>
        <taxon>Aphididae</taxon>
        <taxon>Sipha</taxon>
    </lineage>
</organism>
<dbReference type="InterPro" id="IPR050314">
    <property type="entry name" value="Glycosyl_Hydrlase_18"/>
</dbReference>
<keyword evidence="4 5" id="KW-0326">Glycosidase</keyword>
<accession>A0A2S2RBL2</accession>
<dbReference type="EMBL" id="GGMS01017957">
    <property type="protein sequence ID" value="MBY87160.1"/>
    <property type="molecule type" value="Transcribed_RNA"/>
</dbReference>
<reference evidence="9" key="1">
    <citation type="submission" date="2018-04" db="EMBL/GenBank/DDBJ databases">
        <title>Transcriptome assembly of Sipha flava.</title>
        <authorList>
            <person name="Scully E.D."/>
            <person name="Geib S.M."/>
            <person name="Palmer N.A."/>
            <person name="Koch K."/>
            <person name="Bradshaw J."/>
            <person name="Heng-Moss T."/>
            <person name="Sarath G."/>
        </authorList>
    </citation>
    <scope>NUCLEOTIDE SEQUENCE</scope>
</reference>
<dbReference type="Gene3D" id="3.20.20.80">
    <property type="entry name" value="Glycosidases"/>
    <property type="match status" value="1"/>
</dbReference>
<keyword evidence="1" id="KW-0732">Signal</keyword>
<evidence type="ECO:0000256" key="4">
    <source>
        <dbReference type="ARBA" id="ARBA00023295"/>
    </source>
</evidence>
<protein>
    <submittedName>
        <fullName evidence="9">Acidic mammalian chitinase</fullName>
    </submittedName>
</protein>
<proteinExistence type="inferred from homology"/>
<dbReference type="GO" id="GO:0005576">
    <property type="term" value="C:extracellular region"/>
    <property type="evidence" value="ECO:0007669"/>
    <property type="project" value="TreeGrafter"/>
</dbReference>
<dbReference type="SUPFAM" id="SSF51445">
    <property type="entry name" value="(Trans)glycosidases"/>
    <property type="match status" value="1"/>
</dbReference>
<evidence type="ECO:0000256" key="1">
    <source>
        <dbReference type="ARBA" id="ARBA00022729"/>
    </source>
</evidence>
<keyword evidence="7" id="KW-0812">Transmembrane</keyword>
<dbReference type="PROSITE" id="PS01095">
    <property type="entry name" value="GH18_1"/>
    <property type="match status" value="1"/>
</dbReference>
<evidence type="ECO:0000313" key="9">
    <source>
        <dbReference type="EMBL" id="MBY87160.1"/>
    </source>
</evidence>
<dbReference type="PANTHER" id="PTHR11177:SF390">
    <property type="entry name" value="CHITINASE 11"/>
    <property type="match status" value="1"/>
</dbReference>
<dbReference type="OrthoDB" id="76388at2759"/>
<dbReference type="GO" id="GO:0005975">
    <property type="term" value="P:carbohydrate metabolic process"/>
    <property type="evidence" value="ECO:0007669"/>
    <property type="project" value="InterPro"/>
</dbReference>
<dbReference type="InterPro" id="IPR029070">
    <property type="entry name" value="Chitinase_insertion_sf"/>
</dbReference>
<dbReference type="InterPro" id="IPR001579">
    <property type="entry name" value="Glyco_hydro_18_chit_AS"/>
</dbReference>
<dbReference type="InterPro" id="IPR001223">
    <property type="entry name" value="Glyco_hydro18_cat"/>
</dbReference>
<evidence type="ECO:0000256" key="6">
    <source>
        <dbReference type="RuleBase" id="RU004453"/>
    </source>
</evidence>
<name>A0A2S2RBL2_9HEMI</name>
<evidence type="ECO:0000256" key="2">
    <source>
        <dbReference type="ARBA" id="ARBA00022801"/>
    </source>
</evidence>
<evidence type="ECO:0000256" key="3">
    <source>
        <dbReference type="ARBA" id="ARBA00023180"/>
    </source>
</evidence>
<dbReference type="GO" id="GO:0004568">
    <property type="term" value="F:chitinase activity"/>
    <property type="evidence" value="ECO:0007669"/>
    <property type="project" value="UniProtKB-ARBA"/>
</dbReference>
<dbReference type="PANTHER" id="PTHR11177">
    <property type="entry name" value="CHITINASE"/>
    <property type="match status" value="1"/>
</dbReference>
<dbReference type="Gene3D" id="3.10.50.10">
    <property type="match status" value="1"/>
</dbReference>
<dbReference type="FunFam" id="3.10.50.10:FF:000003">
    <property type="entry name" value="Class V chitinase CHIT5b"/>
    <property type="match status" value="1"/>
</dbReference>
<evidence type="ECO:0000256" key="7">
    <source>
        <dbReference type="SAM" id="Phobius"/>
    </source>
</evidence>
<dbReference type="SUPFAM" id="SSF54556">
    <property type="entry name" value="Chitinase insertion domain"/>
    <property type="match status" value="1"/>
</dbReference>
<comment type="similarity">
    <text evidence="6">Belongs to the glycosyl hydrolase 18 family.</text>
</comment>
<feature type="transmembrane region" description="Helical" evidence="7">
    <location>
        <begin position="26"/>
        <end position="49"/>
    </location>
</feature>
<dbReference type="SMART" id="SM00636">
    <property type="entry name" value="Glyco_18"/>
    <property type="match status" value="1"/>
</dbReference>
<evidence type="ECO:0000256" key="5">
    <source>
        <dbReference type="RuleBase" id="RU000489"/>
    </source>
</evidence>
<dbReference type="Pfam" id="PF00704">
    <property type="entry name" value="Glyco_hydro_18"/>
    <property type="match status" value="1"/>
</dbReference>
<dbReference type="InterPro" id="IPR011583">
    <property type="entry name" value="Chitinase_II/V-like_cat"/>
</dbReference>
<feature type="domain" description="GH18" evidence="8">
    <location>
        <begin position="112"/>
        <end position="471"/>
    </location>
</feature>
<evidence type="ECO:0000259" key="8">
    <source>
        <dbReference type="PROSITE" id="PS51910"/>
    </source>
</evidence>
<dbReference type="AlphaFoldDB" id="A0A2S2RBL2"/>
<keyword evidence="3" id="KW-0325">Glycoprotein</keyword>
<sequence>MALGHLEPQYELLNGKKRYVQPIVHTMVLIGLTVLLVFVVILMFSVSWMKFDDSNNQNIPIDLVLYGPQKYTNSETAAYRAHAFAIASKYSNKTSWTAKYKINLKNRINKAYNLACYYSIPTDNTSNTLQPDQINASLCTHLIVAFAQVRNNSVYFKSSLDTDVLRQVVKLREINPELKVLLSIVHFSNGSHTNEGFSDVVASKENLFKFVSNVESVVREFYLDGIDIDWEFPSWPLLNLEEKYGFAKLLESLRDQLPDSLLTAAVAAPLNIIDYSYEVYALASFVDFINIMSYDYHSYQWYFPLTGPNSPLFSSENESGYFRNLNINSSIQYWISKGMPKEKILLGMPTYGHSFKLINEANNGFGSPASGFGIGNSGFVTFSETCDFISHKKATTIFDHDTRTPYTYYEKDWISFDNENSLAYKAEFVASLGLGGAMVFSLNSDDYSGLSLCSSSVFPLTSRVKLVLNDDDL</sequence>
<keyword evidence="2 5" id="KW-0378">Hydrolase</keyword>
<keyword evidence="7" id="KW-0472">Membrane</keyword>